<keyword evidence="3" id="KW-0804">Transcription</keyword>
<evidence type="ECO:0000259" key="4">
    <source>
        <dbReference type="PROSITE" id="PS01124"/>
    </source>
</evidence>
<dbReference type="GO" id="GO:0003700">
    <property type="term" value="F:DNA-binding transcription factor activity"/>
    <property type="evidence" value="ECO:0007669"/>
    <property type="project" value="InterPro"/>
</dbReference>
<dbReference type="InterPro" id="IPR009057">
    <property type="entry name" value="Homeodomain-like_sf"/>
</dbReference>
<dbReference type="PRINTS" id="PR00032">
    <property type="entry name" value="HTHARAC"/>
</dbReference>
<dbReference type="PROSITE" id="PS00041">
    <property type="entry name" value="HTH_ARAC_FAMILY_1"/>
    <property type="match status" value="1"/>
</dbReference>
<name>A0A6M1TBX3_9BACT</name>
<dbReference type="Pfam" id="PF12833">
    <property type="entry name" value="HTH_18"/>
    <property type="match status" value="1"/>
</dbReference>
<proteinExistence type="predicted"/>
<dbReference type="GO" id="GO:0043565">
    <property type="term" value="F:sequence-specific DNA binding"/>
    <property type="evidence" value="ECO:0007669"/>
    <property type="project" value="InterPro"/>
</dbReference>
<dbReference type="InterPro" id="IPR018062">
    <property type="entry name" value="HTH_AraC-typ_CS"/>
</dbReference>
<dbReference type="PROSITE" id="PS01124">
    <property type="entry name" value="HTH_ARAC_FAMILY_2"/>
    <property type="match status" value="1"/>
</dbReference>
<gene>
    <name evidence="5" type="ORF">G3569_05195</name>
</gene>
<evidence type="ECO:0000313" key="6">
    <source>
        <dbReference type="Proteomes" id="UP000479132"/>
    </source>
</evidence>
<dbReference type="RefSeq" id="WP_165266781.1">
    <property type="nucleotide sequence ID" value="NZ_JAALLS010000005.1"/>
</dbReference>
<feature type="domain" description="HTH araC/xylS-type" evidence="4">
    <location>
        <begin position="22"/>
        <end position="124"/>
    </location>
</feature>
<sequence length="128" mass="14593">MGKKDQKFGVKSNKKQLPGIIEGMLLCIYRHLFNHQLTVAFVKKECDINGNNWAGKFKFYLGVPPKKFINLLRVKASVKLLDDNSLDGLTIQRIAMHVGYRNSSTFVKAFKRIKGVPPGKWRSENKIS</sequence>
<organism evidence="5 6">
    <name type="scientific">Fodinibius halophilus</name>
    <dbReference type="NCBI Taxonomy" id="1736908"/>
    <lineage>
        <taxon>Bacteria</taxon>
        <taxon>Pseudomonadati</taxon>
        <taxon>Balneolota</taxon>
        <taxon>Balneolia</taxon>
        <taxon>Balneolales</taxon>
        <taxon>Balneolaceae</taxon>
        <taxon>Fodinibius</taxon>
    </lineage>
</organism>
<dbReference type="Gene3D" id="1.10.10.60">
    <property type="entry name" value="Homeodomain-like"/>
    <property type="match status" value="1"/>
</dbReference>
<dbReference type="SMART" id="SM00342">
    <property type="entry name" value="HTH_ARAC"/>
    <property type="match status" value="1"/>
</dbReference>
<reference evidence="5 6" key="1">
    <citation type="submission" date="2020-02" db="EMBL/GenBank/DDBJ databases">
        <title>Aliifodinibius halophilus 2W32, complete genome.</title>
        <authorList>
            <person name="Li Y."/>
            <person name="Wu S."/>
        </authorList>
    </citation>
    <scope>NUCLEOTIDE SEQUENCE [LARGE SCALE GENOMIC DNA]</scope>
    <source>
        <strain evidence="5 6">2W32</strain>
    </source>
</reference>
<evidence type="ECO:0000256" key="2">
    <source>
        <dbReference type="ARBA" id="ARBA00023125"/>
    </source>
</evidence>
<dbReference type="PANTHER" id="PTHR43280">
    <property type="entry name" value="ARAC-FAMILY TRANSCRIPTIONAL REGULATOR"/>
    <property type="match status" value="1"/>
</dbReference>
<dbReference type="AlphaFoldDB" id="A0A6M1TBX3"/>
<evidence type="ECO:0000256" key="1">
    <source>
        <dbReference type="ARBA" id="ARBA00023015"/>
    </source>
</evidence>
<protein>
    <submittedName>
        <fullName evidence="5">AraC family transcriptional regulator</fullName>
    </submittedName>
</protein>
<evidence type="ECO:0000256" key="3">
    <source>
        <dbReference type="ARBA" id="ARBA00023163"/>
    </source>
</evidence>
<dbReference type="InterPro" id="IPR020449">
    <property type="entry name" value="Tscrpt_reg_AraC-type_HTH"/>
</dbReference>
<dbReference type="SUPFAM" id="SSF46689">
    <property type="entry name" value="Homeodomain-like"/>
    <property type="match status" value="1"/>
</dbReference>
<keyword evidence="2" id="KW-0238">DNA-binding</keyword>
<dbReference type="InterPro" id="IPR018060">
    <property type="entry name" value="HTH_AraC"/>
</dbReference>
<dbReference type="PANTHER" id="PTHR43280:SF2">
    <property type="entry name" value="HTH-TYPE TRANSCRIPTIONAL REGULATOR EXSA"/>
    <property type="match status" value="1"/>
</dbReference>
<evidence type="ECO:0000313" key="5">
    <source>
        <dbReference type="EMBL" id="NGP87742.1"/>
    </source>
</evidence>
<accession>A0A6M1TBX3</accession>
<dbReference type="Proteomes" id="UP000479132">
    <property type="component" value="Unassembled WGS sequence"/>
</dbReference>
<keyword evidence="1" id="KW-0805">Transcription regulation</keyword>
<dbReference type="EMBL" id="JAALLS010000005">
    <property type="protein sequence ID" value="NGP87742.1"/>
    <property type="molecule type" value="Genomic_DNA"/>
</dbReference>
<comment type="caution">
    <text evidence="5">The sequence shown here is derived from an EMBL/GenBank/DDBJ whole genome shotgun (WGS) entry which is preliminary data.</text>
</comment>
<keyword evidence="6" id="KW-1185">Reference proteome</keyword>